<reference evidence="2" key="1">
    <citation type="submission" date="2022-11" db="UniProtKB">
        <authorList>
            <consortium name="WormBaseParasite"/>
        </authorList>
    </citation>
    <scope>IDENTIFICATION</scope>
</reference>
<dbReference type="WBParaSite" id="JU765_v2.g16943.t1">
    <property type="protein sequence ID" value="JU765_v2.g16943.t1"/>
    <property type="gene ID" value="JU765_v2.g16943"/>
</dbReference>
<evidence type="ECO:0000313" key="1">
    <source>
        <dbReference type="Proteomes" id="UP000887576"/>
    </source>
</evidence>
<evidence type="ECO:0000313" key="2">
    <source>
        <dbReference type="WBParaSite" id="JU765_v2.g16943.t1"/>
    </source>
</evidence>
<accession>A0AC34QJE0</accession>
<sequence length="211" mass="23690">MKKLGIMLSFCWLIIALWMINDAKPAELDNSKVEQNATGVIFKDDADANITLPIGKFKLIVYDPLVQENDDQKDTSFCFEANPAARPEINPSCPQNYCEIKINYGIIMDDASSMIHLGTKNVAWGSQLVEVEVYHNQMYVIGRESKAVDVCHFDLDQPFLSVKLINKGDRSVFIENGELALKDNTVNDFRLQDEMVPLIVIGILTSFAIVT</sequence>
<protein>
    <submittedName>
        <fullName evidence="2">FHA domain-containing protein</fullName>
    </submittedName>
</protein>
<dbReference type="Proteomes" id="UP000887576">
    <property type="component" value="Unplaced"/>
</dbReference>
<proteinExistence type="predicted"/>
<name>A0AC34QJE0_9BILA</name>
<organism evidence="1 2">
    <name type="scientific">Panagrolaimus sp. JU765</name>
    <dbReference type="NCBI Taxonomy" id="591449"/>
    <lineage>
        <taxon>Eukaryota</taxon>
        <taxon>Metazoa</taxon>
        <taxon>Ecdysozoa</taxon>
        <taxon>Nematoda</taxon>
        <taxon>Chromadorea</taxon>
        <taxon>Rhabditida</taxon>
        <taxon>Tylenchina</taxon>
        <taxon>Panagrolaimomorpha</taxon>
        <taxon>Panagrolaimoidea</taxon>
        <taxon>Panagrolaimidae</taxon>
        <taxon>Panagrolaimus</taxon>
    </lineage>
</organism>